<feature type="compositionally biased region" description="Low complexity" evidence="1">
    <location>
        <begin position="364"/>
        <end position="380"/>
    </location>
</feature>
<dbReference type="PANTHER" id="PTHR13958">
    <property type="entry name" value="CENTROSOME-ASSOCIATED PROTEIN 350"/>
    <property type="match status" value="1"/>
</dbReference>
<reference evidence="3" key="1">
    <citation type="submission" date="2025-08" db="UniProtKB">
        <authorList>
            <consortium name="RefSeq"/>
        </authorList>
    </citation>
    <scope>IDENTIFICATION</scope>
    <source>
        <tissue evidence="3">Meat</tissue>
    </source>
</reference>
<evidence type="ECO:0000256" key="1">
    <source>
        <dbReference type="SAM" id="MobiDB-lite"/>
    </source>
</evidence>
<dbReference type="GeneID" id="112411367"/>
<dbReference type="InterPro" id="IPR028750">
    <property type="entry name" value="CEP350/CC187"/>
</dbReference>
<feature type="region of interest" description="Disordered" evidence="1">
    <location>
        <begin position="635"/>
        <end position="690"/>
    </location>
</feature>
<accession>A0A341CWG3</accession>
<proteinExistence type="predicted"/>
<feature type="compositionally biased region" description="Basic and acidic residues" evidence="1">
    <location>
        <begin position="405"/>
        <end position="417"/>
    </location>
</feature>
<feature type="region of interest" description="Disordered" evidence="1">
    <location>
        <begin position="18"/>
        <end position="58"/>
    </location>
</feature>
<dbReference type="GO" id="GO:0005813">
    <property type="term" value="C:centrosome"/>
    <property type="evidence" value="ECO:0007669"/>
    <property type="project" value="InterPro"/>
</dbReference>
<feature type="compositionally biased region" description="Polar residues" evidence="1">
    <location>
        <begin position="736"/>
        <end position="752"/>
    </location>
</feature>
<feature type="region of interest" description="Disordered" evidence="1">
    <location>
        <begin position="1068"/>
        <end position="1095"/>
    </location>
</feature>
<dbReference type="InParanoid" id="A0A341CWG3"/>
<sequence length="1336" mass="143301">MDKASPCTHLSPSIFRCQIPPGSWRPRQAQAEVPSSSTTPADGRGRRPTDPLAQGPSHLQCGVSWRVQLQSKVTFPEGMALVHLQAPCFQPPRAPVRGAGSGEEGESGALGSSSCGLGARVPALCLPLAFEPWLLPRTLPRTGRPGAFQQARSLRSAVGVGFHPCRGRTGILPRGRGLFVNAGGGAVFERPLPYPGSGGRVGDAVVIADELAPPPRGAEAFRRPACVRACVVSALGHQPVANVLKKHTGGTCSLSASPGKVPSGPREPRQAGAPGQEDGAEPDGGRGAAGRGTWPQREDRLPLPAAEGEVMAAVSWPEPSQQTGAQRGSPHVAWSDYPEEPGPRQKARSLLVWSTDEETKDGDSSVSSGRLSGSSGGHESCTPPHGTWKERTLRVLGPPQQPRESISRLEQLREKIRAQAQWQASCTSLGTSAPASASDLYKAPAPAPRRKARKPTHPAPALAYPGSGILSGAESGVEDKATPGQGREASRVSQRQASVPREKTKRMKSSSCKREKTPKLPAPRRAAKDTDSELVGVYAWRKGQALVRVLLGPPPSLPRLQSKAPSRGHGRKLGAGESSPVRPRLPRSAYAHSDSQVSTSAPHLASYHQPVNIQGAMAVLRDLHQQIQASLELAQGHHPRRGLEPRGLAGRRWQSPWKPPDLRDSWKSPRAVTEGVPASERAGSLPMAPSWSTSARWESCLQRTWAAQGRDPSFRGPGSPMERLNSFPQRPWSASARRTSCPQKTWAAQGQDCSLRRPGSPPERWGPFLQRPQSTSSRQAWGLHRAWTSCEDWEGPARRPWSPAFTQGPGPQCQGRDPLLTPAGTKLAWPRPSQGALWNMPGKENEVRPSPLCPKPRGPLHSSESLQEFMHQKTEAWWQQALKKKVSATQALELRNQRLQGVYRKQREAIPVVSQTTPGIVTFIPHSAQSRGLEAAGGPGAPVPQWSRVTSGTVLGDQDAPGSFCLCLNRALNPTETLEVGGPRDGWEGAPLLTSASSSLGPLQLQDLTTHYSSPGLCICLDPEESERLGTPGPLHFWYKQARLQALETMANILKQRIDVLTDRLSRSEATDAAGGPVPGPPPPSSSAPACPRALVPNVGGGAPWDWAGMRARPLLSTTCFPDTETLPWSPGWERLQSVSPRGHQASKPQGFMEDGHSELDKRQARTLASFQTLSPFAGRTVSESDWTSLTPASLVIRPAQAPLWTGRQCRHEKMAPPARHCPPGPLVLWPLGLPGHWVCRRAQITTPPRQPSAVPCLEDVRCSHRCLCVPSSLGAPAAPDPRCGSLRLEEMRSARGAGLVTPLTLRSCGKGEPVDRPWAGWSGGQGGPLGTRSTA</sequence>
<feature type="region of interest" description="Disordered" evidence="1">
    <location>
        <begin position="708"/>
        <end position="777"/>
    </location>
</feature>
<dbReference type="RefSeq" id="XP_024618192.1">
    <property type="nucleotide sequence ID" value="XM_024762424.1"/>
</dbReference>
<dbReference type="PANTHER" id="PTHR13958:SF5">
    <property type="entry name" value="COILED-COIL DOMAIN-CONTAINING PROTEIN 187"/>
    <property type="match status" value="1"/>
</dbReference>
<dbReference type="CTD" id="399693"/>
<gene>
    <name evidence="3" type="primary">CCDC187</name>
</gene>
<dbReference type="Proteomes" id="UP000252040">
    <property type="component" value="Unplaced"/>
</dbReference>
<protein>
    <submittedName>
        <fullName evidence="3">Coiled-coil domain-containing protein 187</fullName>
    </submittedName>
</protein>
<dbReference type="GO" id="GO:0008017">
    <property type="term" value="F:microtubule binding"/>
    <property type="evidence" value="ECO:0007669"/>
    <property type="project" value="InterPro"/>
</dbReference>
<dbReference type="GO" id="GO:0034453">
    <property type="term" value="P:microtubule anchoring"/>
    <property type="evidence" value="ECO:0007669"/>
    <property type="project" value="InterPro"/>
</dbReference>
<evidence type="ECO:0000313" key="3">
    <source>
        <dbReference type="RefSeq" id="XP_024618192.1"/>
    </source>
</evidence>
<feature type="region of interest" description="Disordered" evidence="1">
    <location>
        <begin position="318"/>
        <end position="531"/>
    </location>
</feature>
<dbReference type="KEGG" id="nasi:112411367"/>
<feature type="compositionally biased region" description="Polar residues" evidence="1">
    <location>
        <begin position="420"/>
        <end position="435"/>
    </location>
</feature>
<feature type="region of interest" description="Disordered" evidence="1">
    <location>
        <begin position="552"/>
        <end position="603"/>
    </location>
</feature>
<evidence type="ECO:0000313" key="2">
    <source>
        <dbReference type="Proteomes" id="UP000252040"/>
    </source>
</evidence>
<organism evidence="2 3">
    <name type="scientific">Neophocaena asiaeorientalis asiaeorientalis</name>
    <name type="common">Yangtze finless porpoise</name>
    <name type="synonym">Neophocaena phocaenoides subsp. asiaeorientalis</name>
    <dbReference type="NCBI Taxonomy" id="1706337"/>
    <lineage>
        <taxon>Eukaryota</taxon>
        <taxon>Metazoa</taxon>
        <taxon>Chordata</taxon>
        <taxon>Craniata</taxon>
        <taxon>Vertebrata</taxon>
        <taxon>Euteleostomi</taxon>
        <taxon>Mammalia</taxon>
        <taxon>Eutheria</taxon>
        <taxon>Laurasiatheria</taxon>
        <taxon>Artiodactyla</taxon>
        <taxon>Whippomorpha</taxon>
        <taxon>Cetacea</taxon>
        <taxon>Odontoceti</taxon>
        <taxon>Phocoenidae</taxon>
        <taxon>Neophocaena</taxon>
    </lineage>
</organism>
<dbReference type="STRING" id="1706337.A0A341CWG3"/>
<feature type="region of interest" description="Disordered" evidence="1">
    <location>
        <begin position="248"/>
        <end position="299"/>
    </location>
</feature>
<feature type="region of interest" description="Disordered" evidence="1">
    <location>
        <begin position="1315"/>
        <end position="1336"/>
    </location>
</feature>
<keyword evidence="2" id="KW-1185">Reference proteome</keyword>
<name>A0A341CWG3_NEOAA</name>